<feature type="transmembrane region" description="Helical" evidence="6">
    <location>
        <begin position="161"/>
        <end position="180"/>
    </location>
</feature>
<dbReference type="GO" id="GO:0005886">
    <property type="term" value="C:plasma membrane"/>
    <property type="evidence" value="ECO:0007669"/>
    <property type="project" value="UniProtKB-SubCell"/>
</dbReference>
<keyword evidence="5 6" id="KW-0472">Membrane</keyword>
<sequence length="383" mass="39807">MATKETWRPRMALLIAHVAGMIDLVALPVWISTLITEYHFDPQQAGAMVTLFLVGTVAASLLFAPRINDFNGRIVTTVSLALAATAWAAATQQTQFIPMAMCHAAAGFTAGTALSFTHGTIGRSLNPHRLFAMAGAAIGIFGTVFLGMVPKLVATHGREMVFLVFCGLMILASLTSLLAFPKPTLAHDPVAAAGGQKLSRAVWAGIIGVSLMAVTQSMVFGFYQEIGIGHGFSMDAIAGVLIALGIVALFPGPIAGFLEKSLSAEKVVLAGPVFQAVFALTITLSSAFLPYAISGPLFVVTMVFTHTFAFGLLSRLDKSGRAVAATPAMLMTGAAIGPILGGTLIKMSGYTAIGFAACVCATLAFLAFSRVRASQHPVTAAGE</sequence>
<name>A0A329YD35_RHITR</name>
<evidence type="ECO:0000313" key="7">
    <source>
        <dbReference type="EMBL" id="RAX41163.1"/>
    </source>
</evidence>
<comment type="caution">
    <text evidence="7">The sequence shown here is derived from an EMBL/GenBank/DDBJ whole genome shotgun (WGS) entry which is preliminary data.</text>
</comment>
<protein>
    <submittedName>
        <fullName evidence="7">MFS transporter</fullName>
    </submittedName>
</protein>
<feature type="transmembrane region" description="Helical" evidence="6">
    <location>
        <begin position="201"/>
        <end position="224"/>
    </location>
</feature>
<dbReference type="RefSeq" id="WP_112342179.1">
    <property type="nucleotide sequence ID" value="NZ_QMKK01000032.1"/>
</dbReference>
<evidence type="ECO:0000256" key="1">
    <source>
        <dbReference type="ARBA" id="ARBA00004651"/>
    </source>
</evidence>
<dbReference type="OrthoDB" id="8229750at2"/>
<evidence type="ECO:0000256" key="3">
    <source>
        <dbReference type="ARBA" id="ARBA00022692"/>
    </source>
</evidence>
<evidence type="ECO:0000256" key="5">
    <source>
        <dbReference type="ARBA" id="ARBA00023136"/>
    </source>
</evidence>
<dbReference type="AlphaFoldDB" id="A0A329YD35"/>
<dbReference type="Pfam" id="PF07690">
    <property type="entry name" value="MFS_1"/>
    <property type="match status" value="1"/>
</dbReference>
<dbReference type="EMBL" id="QMKK01000032">
    <property type="protein sequence ID" value="RAX41163.1"/>
    <property type="molecule type" value="Genomic_DNA"/>
</dbReference>
<feature type="transmembrane region" description="Helical" evidence="6">
    <location>
        <begin position="12"/>
        <end position="31"/>
    </location>
</feature>
<feature type="transmembrane region" description="Helical" evidence="6">
    <location>
        <begin position="96"/>
        <end position="118"/>
    </location>
</feature>
<feature type="transmembrane region" description="Helical" evidence="6">
    <location>
        <begin position="347"/>
        <end position="368"/>
    </location>
</feature>
<evidence type="ECO:0000256" key="2">
    <source>
        <dbReference type="ARBA" id="ARBA00022475"/>
    </source>
</evidence>
<accession>A0A329YD35</accession>
<evidence type="ECO:0000256" key="4">
    <source>
        <dbReference type="ARBA" id="ARBA00022989"/>
    </source>
</evidence>
<dbReference type="Gene3D" id="1.20.1250.20">
    <property type="entry name" value="MFS general substrate transporter like domains"/>
    <property type="match status" value="2"/>
</dbReference>
<reference evidence="7 8" key="1">
    <citation type="submission" date="2018-06" db="EMBL/GenBank/DDBJ databases">
        <title>Whole Genome Sequence of an efficient microsymbiont, Rhizobium tropici.</title>
        <authorList>
            <person name="Srinivasan R."/>
            <person name="Singh H.V."/>
            <person name="Srivastava R."/>
            <person name="Kumari B."/>
            <person name="Radhakrishna A."/>
        </authorList>
    </citation>
    <scope>NUCLEOTIDE SEQUENCE [LARGE SCALE GENOMIC DNA]</scope>
    <source>
        <strain evidence="7 8">IGFRI Rhizo-19</strain>
    </source>
</reference>
<organism evidence="7 8">
    <name type="scientific">Rhizobium tropici</name>
    <dbReference type="NCBI Taxonomy" id="398"/>
    <lineage>
        <taxon>Bacteria</taxon>
        <taxon>Pseudomonadati</taxon>
        <taxon>Pseudomonadota</taxon>
        <taxon>Alphaproteobacteria</taxon>
        <taxon>Hyphomicrobiales</taxon>
        <taxon>Rhizobiaceae</taxon>
        <taxon>Rhizobium/Agrobacterium group</taxon>
        <taxon>Rhizobium</taxon>
    </lineage>
</organism>
<evidence type="ECO:0000313" key="8">
    <source>
        <dbReference type="Proteomes" id="UP000251205"/>
    </source>
</evidence>
<dbReference type="GO" id="GO:0022857">
    <property type="term" value="F:transmembrane transporter activity"/>
    <property type="evidence" value="ECO:0007669"/>
    <property type="project" value="InterPro"/>
</dbReference>
<dbReference type="SUPFAM" id="SSF103473">
    <property type="entry name" value="MFS general substrate transporter"/>
    <property type="match status" value="1"/>
</dbReference>
<dbReference type="PANTHER" id="PTHR43124">
    <property type="entry name" value="PURINE EFFLUX PUMP PBUE"/>
    <property type="match status" value="1"/>
</dbReference>
<feature type="transmembrane region" description="Helical" evidence="6">
    <location>
        <begin position="236"/>
        <end position="255"/>
    </location>
</feature>
<dbReference type="InterPro" id="IPR036259">
    <property type="entry name" value="MFS_trans_sf"/>
</dbReference>
<feature type="transmembrane region" description="Helical" evidence="6">
    <location>
        <begin position="43"/>
        <end position="63"/>
    </location>
</feature>
<gene>
    <name evidence="7" type="ORF">DQ393_12915</name>
</gene>
<keyword evidence="2" id="KW-1003">Cell membrane</keyword>
<proteinExistence type="predicted"/>
<comment type="subcellular location">
    <subcellularLocation>
        <location evidence="1">Cell membrane</location>
        <topology evidence="1">Multi-pass membrane protein</topology>
    </subcellularLocation>
</comment>
<feature type="transmembrane region" description="Helical" evidence="6">
    <location>
        <begin position="130"/>
        <end position="149"/>
    </location>
</feature>
<evidence type="ECO:0000256" key="6">
    <source>
        <dbReference type="SAM" id="Phobius"/>
    </source>
</evidence>
<feature type="transmembrane region" description="Helical" evidence="6">
    <location>
        <begin position="295"/>
        <end position="313"/>
    </location>
</feature>
<feature type="transmembrane region" description="Helical" evidence="6">
    <location>
        <begin position="322"/>
        <end position="341"/>
    </location>
</feature>
<keyword evidence="3 6" id="KW-0812">Transmembrane</keyword>
<dbReference type="PANTHER" id="PTHR43124:SF3">
    <property type="entry name" value="CHLORAMPHENICOL EFFLUX PUMP RV0191"/>
    <property type="match status" value="1"/>
</dbReference>
<dbReference type="InterPro" id="IPR050189">
    <property type="entry name" value="MFS_Efflux_Transporters"/>
</dbReference>
<feature type="transmembrane region" description="Helical" evidence="6">
    <location>
        <begin position="267"/>
        <end position="289"/>
    </location>
</feature>
<keyword evidence="4 6" id="KW-1133">Transmembrane helix</keyword>
<feature type="transmembrane region" description="Helical" evidence="6">
    <location>
        <begin position="70"/>
        <end position="90"/>
    </location>
</feature>
<dbReference type="InterPro" id="IPR011701">
    <property type="entry name" value="MFS"/>
</dbReference>
<dbReference type="Proteomes" id="UP000251205">
    <property type="component" value="Unassembled WGS sequence"/>
</dbReference>